<proteinExistence type="predicted"/>
<dbReference type="InterPro" id="IPR052553">
    <property type="entry name" value="CbiG_hydrolase"/>
</dbReference>
<name>A0A2L1CCL0_METMI</name>
<dbReference type="KEGG" id="mmad:MMJJ_12450"/>
<dbReference type="PANTHER" id="PTHR37477">
    <property type="entry name" value="COBALT-PRECORRIN-5A HYDROLASE"/>
    <property type="match status" value="1"/>
</dbReference>
<organism evidence="3 4">
    <name type="scientific">Methanococcus maripaludis</name>
    <name type="common">Methanococcus deltae</name>
    <dbReference type="NCBI Taxonomy" id="39152"/>
    <lineage>
        <taxon>Archaea</taxon>
        <taxon>Methanobacteriati</taxon>
        <taxon>Methanobacteriota</taxon>
        <taxon>Methanomada group</taxon>
        <taxon>Methanococci</taxon>
        <taxon>Methanococcales</taxon>
        <taxon>Methanococcaceae</taxon>
        <taxon>Methanococcus</taxon>
    </lineage>
</organism>
<feature type="domain" description="CobE/GbiG C-terminal" evidence="1">
    <location>
        <begin position="194"/>
        <end position="322"/>
    </location>
</feature>
<dbReference type="AlphaFoldDB" id="A0A2L1CCL0"/>
<sequence length="324" mass="37008">MMIKIVYITENAEKLAKDVKSVFDYYFYDNEVFNIKDFEITGKETGFVFIMASGIVLRKYIPEIQDDKLKDPFVILMDESKKYVVPLLSNHIGGGNYFSDLIGNSLNLNVVKTTATDVNGKIGIDELSKIYFLENPLKKDILLINKKVLSEKPDLTIPKAWKASKKLLNSYNVSFHDEFHVLVDDIVLKPKTVSLGLGSRRNIEKSKVYWAVKKALYLRGIPAWRIDAFSTVSVKKDEYGILKTAERFDKNLFIFEIDEINEIYSKYPLNKSDFVFKTIGTYGVCEPCAILGISKITREKDFDMKNLVLNKMKKDGVSVSIALQ</sequence>
<dbReference type="EMBL" id="CP026606">
    <property type="protein sequence ID" value="AVB76626.1"/>
    <property type="molecule type" value="Genomic_DNA"/>
</dbReference>
<evidence type="ECO:0000259" key="2">
    <source>
        <dbReference type="Pfam" id="PF11760"/>
    </source>
</evidence>
<feature type="domain" description="Cobalamin synthesis G N-terminal" evidence="2">
    <location>
        <begin position="42"/>
        <end position="117"/>
    </location>
</feature>
<dbReference type="GO" id="GO:0009236">
    <property type="term" value="P:cobalamin biosynthetic process"/>
    <property type="evidence" value="ECO:0007669"/>
    <property type="project" value="InterPro"/>
</dbReference>
<protein>
    <submittedName>
        <fullName evidence="3">Cobalamin biosynthesis protein CbiG</fullName>
    </submittedName>
</protein>
<gene>
    <name evidence="3" type="ORF">MMJJ_12450</name>
</gene>
<reference evidence="4" key="1">
    <citation type="journal article" date="2018" name="Genome Announc.">
        <title>Complete Genome Sequence of the Methanococcus maripaludis Type Strain JJ (DSM 2067), a Model for Selenoprotein Synthesis in Archaea.</title>
        <authorList>
            <person name="Poehlein A."/>
            <person name="Heym D."/>
            <person name="Quitzke V."/>
            <person name="Fersch J."/>
            <person name="Daniel R."/>
            <person name="Rother M."/>
        </authorList>
    </citation>
    <scope>NUCLEOTIDE SEQUENCE [LARGE SCALE GENOMIC DNA]</scope>
    <source>
        <strain evidence="4">DSM 2067</strain>
    </source>
</reference>
<dbReference type="SUPFAM" id="SSF159664">
    <property type="entry name" value="CobE/GbiG C-terminal domain-like"/>
    <property type="match status" value="1"/>
</dbReference>
<dbReference type="Pfam" id="PF01890">
    <property type="entry name" value="CbiG_C"/>
    <property type="match status" value="1"/>
</dbReference>
<dbReference type="InterPro" id="IPR002750">
    <property type="entry name" value="CobE/GbiG_C"/>
</dbReference>
<dbReference type="InterPro" id="IPR036518">
    <property type="entry name" value="CobE/GbiG_C_sf"/>
</dbReference>
<dbReference type="Gene3D" id="3.30.420.180">
    <property type="entry name" value="CobE/GbiG C-terminal domain"/>
    <property type="match status" value="1"/>
</dbReference>
<evidence type="ECO:0000313" key="3">
    <source>
        <dbReference type="EMBL" id="AVB76626.1"/>
    </source>
</evidence>
<dbReference type="Gene3D" id="3.40.50.11220">
    <property type="match status" value="1"/>
</dbReference>
<dbReference type="Pfam" id="PF11760">
    <property type="entry name" value="CbiG_N"/>
    <property type="match status" value="1"/>
</dbReference>
<dbReference type="SUPFAM" id="SSF159672">
    <property type="entry name" value="CbiG N-terminal domain-like"/>
    <property type="match status" value="1"/>
</dbReference>
<evidence type="ECO:0000259" key="1">
    <source>
        <dbReference type="Pfam" id="PF01890"/>
    </source>
</evidence>
<evidence type="ECO:0000313" key="4">
    <source>
        <dbReference type="Proteomes" id="UP000239462"/>
    </source>
</evidence>
<dbReference type="InterPro" id="IPR021744">
    <property type="entry name" value="CbiG_N"/>
</dbReference>
<dbReference type="PANTHER" id="PTHR37477:SF1">
    <property type="entry name" value="COBALT-PRECORRIN-5A HYDROLASE"/>
    <property type="match status" value="1"/>
</dbReference>
<accession>A0A2L1CCL0</accession>
<dbReference type="Proteomes" id="UP000239462">
    <property type="component" value="Chromosome"/>
</dbReference>
<dbReference type="InterPro" id="IPR038029">
    <property type="entry name" value="GbiG_N_sf"/>
</dbReference>